<dbReference type="GO" id="GO:0020037">
    <property type="term" value="F:heme binding"/>
    <property type="evidence" value="ECO:0007669"/>
    <property type="project" value="UniProtKB-UniRule"/>
</dbReference>
<feature type="disulfide bond" evidence="11">
    <location>
        <begin position="130"/>
        <end position="213"/>
    </location>
</feature>
<evidence type="ECO:0000256" key="1">
    <source>
        <dbReference type="ARBA" id="ARBA00006089"/>
    </source>
</evidence>
<dbReference type="InterPro" id="IPR010255">
    <property type="entry name" value="Haem_peroxidase_sf"/>
</dbReference>
<dbReference type="InterPro" id="IPR044831">
    <property type="entry name" value="Ccp1-like"/>
</dbReference>
<keyword evidence="12" id="KW-0732">Signal</keyword>
<dbReference type="InterPro" id="IPR001621">
    <property type="entry name" value="Ligninase"/>
</dbReference>
<keyword evidence="15" id="KW-1185">Reference proteome</keyword>
<keyword evidence="3 9" id="KW-0349">Heme</keyword>
<organism evidence="14 15">
    <name type="scientific">Colletotrichum sublineola</name>
    <name type="common">Sorghum anthracnose fungus</name>
    <dbReference type="NCBI Taxonomy" id="1173701"/>
    <lineage>
        <taxon>Eukaryota</taxon>
        <taxon>Fungi</taxon>
        <taxon>Dikarya</taxon>
        <taxon>Ascomycota</taxon>
        <taxon>Pezizomycotina</taxon>
        <taxon>Sordariomycetes</taxon>
        <taxon>Hypocreomycetidae</taxon>
        <taxon>Glomerellales</taxon>
        <taxon>Glomerellaceae</taxon>
        <taxon>Colletotrichum</taxon>
        <taxon>Colletotrichum graminicola species complex</taxon>
    </lineage>
</organism>
<evidence type="ECO:0000256" key="2">
    <source>
        <dbReference type="ARBA" id="ARBA00022559"/>
    </source>
</evidence>
<feature type="binding site" evidence="9">
    <location>
        <position position="269"/>
    </location>
    <ligand>
        <name>Ca(2+)</name>
        <dbReference type="ChEBI" id="CHEBI:29108"/>
        <label>2</label>
    </ligand>
</feature>
<feature type="binding site" evidence="9">
    <location>
        <position position="161"/>
    </location>
    <ligand>
        <name>Ca(2+)</name>
        <dbReference type="ChEBI" id="CHEBI:29108"/>
        <label>1</label>
    </ligand>
</feature>
<feature type="site" description="Transition state stabilizer" evidence="10">
    <location>
        <position position="139"/>
    </location>
</feature>
<dbReference type="EC" id="1.11.1.-" evidence="12"/>
<dbReference type="Pfam" id="PF00141">
    <property type="entry name" value="peroxidase"/>
    <property type="match status" value="1"/>
</dbReference>
<dbReference type="STRING" id="1173701.A0A066XMT0"/>
<dbReference type="Gene3D" id="1.10.420.10">
    <property type="entry name" value="Peroxidase, domain 2"/>
    <property type="match status" value="1"/>
</dbReference>
<dbReference type="PANTHER" id="PTHR31356:SF66">
    <property type="entry name" value="CATALASE-PEROXIDASE"/>
    <property type="match status" value="1"/>
</dbReference>
<feature type="binding site" evidence="9">
    <location>
        <position position="293"/>
    </location>
    <ligand>
        <name>Ca(2+)</name>
        <dbReference type="ChEBI" id="CHEBI:29108"/>
        <label>2</label>
    </ligand>
</feature>
<dbReference type="GO" id="GO:0046872">
    <property type="term" value="F:metal ion binding"/>
    <property type="evidence" value="ECO:0007669"/>
    <property type="project" value="UniProtKB-UniRule"/>
</dbReference>
<evidence type="ECO:0000256" key="3">
    <source>
        <dbReference type="ARBA" id="ARBA00022617"/>
    </source>
</evidence>
<evidence type="ECO:0000313" key="14">
    <source>
        <dbReference type="EMBL" id="KDN67305.1"/>
    </source>
</evidence>
<dbReference type="Gene3D" id="1.10.520.10">
    <property type="match status" value="1"/>
</dbReference>
<keyword evidence="4 9" id="KW-0479">Metal-binding</keyword>
<comment type="similarity">
    <text evidence="1 12">Belongs to the peroxidase family. Ligninase subfamily.</text>
</comment>
<keyword evidence="5 12" id="KW-0560">Oxidoreductase</keyword>
<evidence type="ECO:0000313" key="15">
    <source>
        <dbReference type="Proteomes" id="UP000027238"/>
    </source>
</evidence>
<feature type="chain" id="PRO_5006985780" description="Peroxidase" evidence="12">
    <location>
        <begin position="21"/>
        <end position="376"/>
    </location>
</feature>
<dbReference type="EMBL" id="JMSE01000826">
    <property type="protein sequence ID" value="KDN67305.1"/>
    <property type="molecule type" value="Genomic_DNA"/>
</dbReference>
<protein>
    <recommendedName>
        <fullName evidence="12">Peroxidase</fullName>
        <ecNumber evidence="12">1.11.1.-</ecNumber>
    </recommendedName>
</protein>
<feature type="binding site" description="axial binding residue" evidence="9">
    <location>
        <position position="268"/>
    </location>
    <ligand>
        <name>heme b</name>
        <dbReference type="ChEBI" id="CHEBI:60344"/>
    </ligand>
    <ligandPart>
        <name>Fe</name>
        <dbReference type="ChEBI" id="CHEBI:18248"/>
    </ligandPart>
</feature>
<feature type="domain" description="Plant heme peroxidase family profile" evidence="13">
    <location>
        <begin position="132"/>
        <end position="376"/>
    </location>
</feature>
<dbReference type="HOGENOM" id="CLU_041038_1_0_1"/>
<dbReference type="InterPro" id="IPR002016">
    <property type="entry name" value="Haem_peroxidase"/>
</dbReference>
<dbReference type="GO" id="GO:0034599">
    <property type="term" value="P:cellular response to oxidative stress"/>
    <property type="evidence" value="ECO:0007669"/>
    <property type="project" value="InterPro"/>
</dbReference>
<evidence type="ECO:0000256" key="6">
    <source>
        <dbReference type="ARBA" id="ARBA00023004"/>
    </source>
</evidence>
<dbReference type="InterPro" id="IPR019794">
    <property type="entry name" value="Peroxidases_AS"/>
</dbReference>
<comment type="caution">
    <text evidence="14">The sequence shown here is derived from an EMBL/GenBank/DDBJ whole genome shotgun (WGS) entry which is preliminary data.</text>
</comment>
<accession>A0A066XMT0</accession>
<dbReference type="SUPFAM" id="SSF48113">
    <property type="entry name" value="Heme-dependent peroxidases"/>
    <property type="match status" value="1"/>
</dbReference>
<dbReference type="Proteomes" id="UP000027238">
    <property type="component" value="Unassembled WGS sequence"/>
</dbReference>
<dbReference type="PRINTS" id="PR00458">
    <property type="entry name" value="PEROXIDASE"/>
</dbReference>
<feature type="binding site" evidence="9">
    <location>
        <position position="144"/>
    </location>
    <ligand>
        <name>Ca(2+)</name>
        <dbReference type="ChEBI" id="CHEBI:29108"/>
        <label>1</label>
    </ligand>
</feature>
<dbReference type="PROSITE" id="PS00436">
    <property type="entry name" value="PEROXIDASE_2"/>
    <property type="match status" value="1"/>
</dbReference>
<evidence type="ECO:0000256" key="8">
    <source>
        <dbReference type="PIRSR" id="PIRSR601621-1"/>
    </source>
</evidence>
<dbReference type="GO" id="GO:0042744">
    <property type="term" value="P:hydrogen peroxide catabolic process"/>
    <property type="evidence" value="ECO:0007669"/>
    <property type="project" value="TreeGrafter"/>
</dbReference>
<dbReference type="PANTHER" id="PTHR31356">
    <property type="entry name" value="THYLAKOID LUMENAL 29 KDA PROTEIN, CHLOROPLASTIC-RELATED"/>
    <property type="match status" value="1"/>
</dbReference>
<evidence type="ECO:0000256" key="10">
    <source>
        <dbReference type="PIRSR" id="PIRSR601621-3"/>
    </source>
</evidence>
<proteinExistence type="inferred from homology"/>
<gene>
    <name evidence="14" type="ORF">CSUB01_01505</name>
</gene>
<feature type="binding site" evidence="9">
    <location>
        <position position="288"/>
    </location>
    <ligand>
        <name>Ca(2+)</name>
        <dbReference type="ChEBI" id="CHEBI:29108"/>
        <label>2</label>
    </ligand>
</feature>
<feature type="binding site" evidence="9">
    <location>
        <position position="286"/>
    </location>
    <ligand>
        <name>Ca(2+)</name>
        <dbReference type="ChEBI" id="CHEBI:29108"/>
        <label>2</label>
    </ligand>
</feature>
<feature type="binding site" evidence="9">
    <location>
        <position position="157"/>
    </location>
    <ligand>
        <name>Ca(2+)</name>
        <dbReference type="ChEBI" id="CHEBI:29108"/>
        <label>1</label>
    </ligand>
</feature>
<feature type="binding site" evidence="9">
    <location>
        <position position="159"/>
    </location>
    <ligand>
        <name>Ca(2+)</name>
        <dbReference type="ChEBI" id="CHEBI:29108"/>
        <label>1</label>
    </ligand>
</feature>
<reference evidence="15" key="1">
    <citation type="journal article" date="2014" name="Genome Announc.">
        <title>Draft genome sequence of Colletotrichum sublineola, a destructive pathogen of cultivated sorghum.</title>
        <authorList>
            <person name="Baroncelli R."/>
            <person name="Sanz-Martin J.M."/>
            <person name="Rech G.E."/>
            <person name="Sukno S.A."/>
            <person name="Thon M.R."/>
        </authorList>
    </citation>
    <scope>NUCLEOTIDE SEQUENCE [LARGE SCALE GENOMIC DNA]</scope>
    <source>
        <strain evidence="15">TX430BB</strain>
    </source>
</reference>
<dbReference type="PROSITE" id="PS50873">
    <property type="entry name" value="PEROXIDASE_4"/>
    <property type="match status" value="1"/>
</dbReference>
<evidence type="ECO:0000256" key="11">
    <source>
        <dbReference type="PIRSR" id="PIRSR601621-4"/>
    </source>
</evidence>
<sequence length="376" mass="39835">MPRSSKAVVLLTALTAIVTAYPGMGRVPNGMTHEQLLEKIGRSGPNGADFSAQADDREAIGDLLNIPDNDLSDVGRDVKGILTADGDAVSQDTEGDVPDLGSPECSADKCCVWKHVANELVTVFSDDSGCTSIARGSIRLGFHDAAAWSKFTGPLGGADGSVVLAPEETKRPINRGLEETIEQMKVWHAKYSQFGAGMADLIQFAATTATVSCPGGPRIKTLVGRKDSNVPAPDGLLPDPRDPVDKLIGMFANKTITAPGLAALVGAHTTSRQRFFDPERADTPQDTTPGVWDVAFYQQTLAPGPVAAEIVTFPSDTVLSQDPRSAPAFQAFAAQPPLWAGAFAKEYLRMSLLGVYNINELTDCTKALPYGPGPKR</sequence>
<dbReference type="OrthoDB" id="2113341at2759"/>
<dbReference type="GO" id="GO:0004601">
    <property type="term" value="F:peroxidase activity"/>
    <property type="evidence" value="ECO:0007669"/>
    <property type="project" value="UniProtKB-KW"/>
</dbReference>
<feature type="disulfide bond" evidence="11">
    <location>
        <begin position="110"/>
        <end position="364"/>
    </location>
</feature>
<dbReference type="GO" id="GO:0000302">
    <property type="term" value="P:response to reactive oxygen species"/>
    <property type="evidence" value="ECO:0007669"/>
    <property type="project" value="TreeGrafter"/>
</dbReference>
<keyword evidence="11" id="KW-1015">Disulfide bond</keyword>
<name>A0A066XMT0_COLSU</name>
<feature type="active site" description="Proton acceptor" evidence="8">
    <location>
        <position position="143"/>
    </location>
</feature>
<keyword evidence="6 9" id="KW-0408">Iron</keyword>
<keyword evidence="2 12" id="KW-0575">Peroxidase</keyword>
<evidence type="ECO:0000259" key="13">
    <source>
        <dbReference type="PROSITE" id="PS50873"/>
    </source>
</evidence>
<feature type="signal peptide" evidence="12">
    <location>
        <begin position="1"/>
        <end position="20"/>
    </location>
</feature>
<evidence type="ECO:0000256" key="9">
    <source>
        <dbReference type="PIRSR" id="PIRSR601621-2"/>
    </source>
</evidence>
<evidence type="ECO:0000256" key="5">
    <source>
        <dbReference type="ARBA" id="ARBA00023002"/>
    </source>
</evidence>
<evidence type="ECO:0000256" key="12">
    <source>
        <dbReference type="RuleBase" id="RU363051"/>
    </source>
</evidence>
<comment type="cofactor">
    <cofactor evidence="9 12">
        <name>Ca(2+)</name>
        <dbReference type="ChEBI" id="CHEBI:29108"/>
    </cofactor>
    <text evidence="9 12">Binds 2 calcium ions per subunit.</text>
</comment>
<dbReference type="eggNOG" id="ENOG502SM0W">
    <property type="taxonomic scope" value="Eukaryota"/>
</dbReference>
<keyword evidence="9 12" id="KW-0106">Calcium</keyword>
<dbReference type="PRINTS" id="PR00462">
    <property type="entry name" value="LIGNINASE"/>
</dbReference>
<dbReference type="OMA" id="ADKCCVW"/>
<evidence type="ECO:0000256" key="4">
    <source>
        <dbReference type="ARBA" id="ARBA00022723"/>
    </source>
</evidence>
<comment type="cofactor">
    <cofactor evidence="9">
        <name>heme b</name>
        <dbReference type="ChEBI" id="CHEBI:60344"/>
    </cofactor>
    <text evidence="9">Binds 1 heme b (iron(II)-protoporphyrin IX) group per subunit.</text>
</comment>
<dbReference type="AlphaFoldDB" id="A0A066XMT0"/>
<evidence type="ECO:0000256" key="7">
    <source>
        <dbReference type="ARBA" id="ARBA00023180"/>
    </source>
</evidence>
<keyword evidence="7" id="KW-0325">Glycoprotein</keyword>